<dbReference type="Proteomes" id="UP000695562">
    <property type="component" value="Unassembled WGS sequence"/>
</dbReference>
<organism evidence="2 3">
    <name type="scientific">Polysphondylium violaceum</name>
    <dbReference type="NCBI Taxonomy" id="133409"/>
    <lineage>
        <taxon>Eukaryota</taxon>
        <taxon>Amoebozoa</taxon>
        <taxon>Evosea</taxon>
        <taxon>Eumycetozoa</taxon>
        <taxon>Dictyostelia</taxon>
        <taxon>Dictyosteliales</taxon>
        <taxon>Dictyosteliaceae</taxon>
        <taxon>Polysphondylium</taxon>
    </lineage>
</organism>
<dbReference type="EMBL" id="AJWJ01000363">
    <property type="protein sequence ID" value="KAF2071561.1"/>
    <property type="molecule type" value="Genomic_DNA"/>
</dbReference>
<dbReference type="InterPro" id="IPR051251">
    <property type="entry name" value="STK_FNIP-Repeat"/>
</dbReference>
<evidence type="ECO:0000313" key="2">
    <source>
        <dbReference type="EMBL" id="KAF2071561.1"/>
    </source>
</evidence>
<dbReference type="InterPro" id="IPR008615">
    <property type="entry name" value="FNIP"/>
</dbReference>
<keyword evidence="1" id="KW-0677">Repeat</keyword>
<proteinExistence type="predicted"/>
<keyword evidence="3" id="KW-1185">Reference proteome</keyword>
<gene>
    <name evidence="2" type="ORF">CYY_007133</name>
</gene>
<comment type="caution">
    <text evidence="2">The sequence shown here is derived from an EMBL/GenBank/DDBJ whole genome shotgun (WGS) entry which is preliminary data.</text>
</comment>
<dbReference type="PANTHER" id="PTHR32134:SF92">
    <property type="entry name" value="FNIP REPEAT-CONTAINING PROTEIN"/>
    <property type="match status" value="1"/>
</dbReference>
<accession>A0A8J4PY38</accession>
<dbReference type="Pfam" id="PF05725">
    <property type="entry name" value="FNIP"/>
    <property type="match status" value="1"/>
</dbReference>
<name>A0A8J4PY38_9MYCE</name>
<evidence type="ECO:0000313" key="3">
    <source>
        <dbReference type="Proteomes" id="UP000695562"/>
    </source>
</evidence>
<evidence type="ECO:0008006" key="4">
    <source>
        <dbReference type="Google" id="ProtNLM"/>
    </source>
</evidence>
<sequence>MQSNNKTPQISIKDSGVDLFYSIFRNSFLKRVLINKVLENSIIVITNDDIISNSNNSKYKYLSNISAIEKLENNISIRFLINDLQQFKQYLNSIFKYVINDLKFGDGFDVSVTSTVNQEPGQQLIQFDFNLLHQDLHRLSFSIMDGAKFGDDIDNDDSCIITLPPSLTELNMQESYRYRFYEGIYRSHSYDRFLSNLPQSIKKLTLPYKYVIGLDKLVLPNSLCYFNYQPRDINNLKKLVMPTRKNLPLSCLCFDNIFIKRTQDLEWIRNHSWFTTLNFAVEDNDNEGVIKANVIPPNIEHLNANKYLIEQGSLPQTLVSLSLNGDHPLSNGIFPSGLHVLHIHHLHQELIKHLLPESLEILTIQRCSKPIPPNTLPSNLLNLDLRIYEFNFTVGLFPSSLTQLSVTKYNNSLDPFVLPQCLKKLKIIQFNNQLVANSLPPSLTKLKIPEYDRSFDLLSPLPNLKSIEVYKLNESIVELISNNIQDLKISFNRMDYNVSLYHTSINRLFLKSNSSLKSNLYARLLPQSLVKLKIIHIIIEPNMNSILPNSCVYLETDFINLNLDLLPKSIKYLNKKFIK</sequence>
<protein>
    <recommendedName>
        <fullName evidence="4">FNIP repeat-containing protein</fullName>
    </recommendedName>
</protein>
<evidence type="ECO:0000256" key="1">
    <source>
        <dbReference type="ARBA" id="ARBA00022737"/>
    </source>
</evidence>
<reference evidence="2" key="1">
    <citation type="submission" date="2020-01" db="EMBL/GenBank/DDBJ databases">
        <title>Development of genomics and gene disruption for Polysphondylium violaceum indicates a role for the polyketide synthase stlB in stalk morphogenesis.</title>
        <authorList>
            <person name="Narita B."/>
            <person name="Kawabe Y."/>
            <person name="Kin K."/>
            <person name="Saito T."/>
            <person name="Gibbs R."/>
            <person name="Kuspa A."/>
            <person name="Muzny D."/>
            <person name="Queller D."/>
            <person name="Richards S."/>
            <person name="Strassman J."/>
            <person name="Sucgang R."/>
            <person name="Worley K."/>
            <person name="Schaap P."/>
        </authorList>
    </citation>
    <scope>NUCLEOTIDE SEQUENCE</scope>
    <source>
        <strain evidence="2">QSvi11</strain>
    </source>
</reference>
<dbReference type="PANTHER" id="PTHR32134">
    <property type="entry name" value="FNIP REPEAT-CONTAINING PROTEIN"/>
    <property type="match status" value="1"/>
</dbReference>
<dbReference type="AlphaFoldDB" id="A0A8J4PY38"/>